<dbReference type="AlphaFoldDB" id="G8Y736"/>
<dbReference type="InterPro" id="IPR003114">
    <property type="entry name" value="Phox_assoc"/>
</dbReference>
<feature type="coiled-coil region" evidence="2">
    <location>
        <begin position="724"/>
        <end position="791"/>
    </location>
</feature>
<dbReference type="InterPro" id="IPR001683">
    <property type="entry name" value="PX_dom"/>
</dbReference>
<dbReference type="InterPro" id="IPR036871">
    <property type="entry name" value="PX_dom_sf"/>
</dbReference>
<dbReference type="PROSITE" id="PS50132">
    <property type="entry name" value="RGS"/>
    <property type="match status" value="1"/>
</dbReference>
<gene>
    <name evidence="9" type="primary">Piso0_003960</name>
    <name evidence="8" type="ORF">GNLVRS01_PISO0K06368g</name>
    <name evidence="9" type="ORF">GNLVRS01_PISO0L06369g</name>
</gene>
<dbReference type="InterPro" id="IPR044926">
    <property type="entry name" value="RGS_subdomain_2"/>
</dbReference>
<keyword evidence="10" id="KW-1185">Reference proteome</keyword>
<keyword evidence="4" id="KW-0472">Membrane</keyword>
<dbReference type="STRING" id="559304.G8Y736"/>
<dbReference type="PANTHER" id="PTHR22775:SF3">
    <property type="entry name" value="SORTING NEXIN-13"/>
    <property type="match status" value="1"/>
</dbReference>
<comment type="similarity">
    <text evidence="1">Belongs to the sorting nexin family.</text>
</comment>
<dbReference type="Pfam" id="PF00787">
    <property type="entry name" value="PX"/>
    <property type="match status" value="1"/>
</dbReference>
<dbReference type="Gene3D" id="3.30.1520.10">
    <property type="entry name" value="Phox-like domain"/>
    <property type="match status" value="1"/>
</dbReference>
<dbReference type="EMBL" id="FO082048">
    <property type="protein sequence ID" value="CCE84416.1"/>
    <property type="molecule type" value="Genomic_DNA"/>
</dbReference>
<keyword evidence="4" id="KW-1133">Transmembrane helix</keyword>
<organism evidence="9 10">
    <name type="scientific">Pichia sorbitophila (strain ATCC MYA-4447 / BCRC 22081 / CBS 7064 / NBRC 10061 / NRRL Y-12695)</name>
    <name type="common">Hybrid yeast</name>
    <dbReference type="NCBI Taxonomy" id="559304"/>
    <lineage>
        <taxon>Eukaryota</taxon>
        <taxon>Fungi</taxon>
        <taxon>Dikarya</taxon>
        <taxon>Ascomycota</taxon>
        <taxon>Saccharomycotina</taxon>
        <taxon>Pichiomycetes</taxon>
        <taxon>Debaryomycetaceae</taxon>
        <taxon>Millerozyma</taxon>
    </lineage>
</organism>
<dbReference type="PROSITE" id="PS51207">
    <property type="entry name" value="PXA"/>
    <property type="match status" value="1"/>
</dbReference>
<protein>
    <submittedName>
        <fullName evidence="9">Piso0_003960 protein</fullName>
    </submittedName>
</protein>
<dbReference type="PROSITE" id="PS50195">
    <property type="entry name" value="PX"/>
    <property type="match status" value="1"/>
</dbReference>
<reference evidence="9" key="1">
    <citation type="submission" date="2011-10" db="EMBL/GenBank/DDBJ databases">
        <authorList>
            <person name="Genoscope - CEA"/>
        </authorList>
    </citation>
    <scope>NUCLEOTIDE SEQUENCE</scope>
</reference>
<evidence type="ECO:0000256" key="1">
    <source>
        <dbReference type="ARBA" id="ARBA00010883"/>
    </source>
</evidence>
<dbReference type="Proteomes" id="UP000005222">
    <property type="component" value="Chromosome L"/>
</dbReference>
<evidence type="ECO:0000313" key="8">
    <source>
        <dbReference type="EMBL" id="CCE83385.1"/>
    </source>
</evidence>
<evidence type="ECO:0000256" key="2">
    <source>
        <dbReference type="SAM" id="Coils"/>
    </source>
</evidence>
<dbReference type="InterPro" id="IPR036305">
    <property type="entry name" value="RGS_sf"/>
</dbReference>
<reference evidence="10" key="2">
    <citation type="journal article" date="2012" name="G3 (Bethesda)">
        <title>Pichia sorbitophila, an interspecies yeast hybrid reveals early steps of genome resolution following polyploidization.</title>
        <authorList>
            <person name="Leh Louis V."/>
            <person name="Despons L."/>
            <person name="Friedrich A."/>
            <person name="Martin T."/>
            <person name="Durrens P."/>
            <person name="Casaregola S."/>
            <person name="Neuveglise C."/>
            <person name="Fairhead C."/>
            <person name="Marck C."/>
            <person name="Cruz J.A."/>
            <person name="Straub M.L."/>
            <person name="Kugler V."/>
            <person name="Sacerdot C."/>
            <person name="Uzunov Z."/>
            <person name="Thierry A."/>
            <person name="Weiss S."/>
            <person name="Bleykasten C."/>
            <person name="De Montigny J."/>
            <person name="Jacques N."/>
            <person name="Jung P."/>
            <person name="Lemaire M."/>
            <person name="Mallet S."/>
            <person name="Morel G."/>
            <person name="Richard G.F."/>
            <person name="Sarkar A."/>
            <person name="Savel G."/>
            <person name="Schacherer J."/>
            <person name="Seret M.L."/>
            <person name="Talla E."/>
            <person name="Samson G."/>
            <person name="Jubin C."/>
            <person name="Poulain J."/>
            <person name="Vacherie B."/>
            <person name="Barbe V."/>
            <person name="Pelletier E."/>
            <person name="Sherman D.J."/>
            <person name="Westhof E."/>
            <person name="Weissenbach J."/>
            <person name="Baret P.V."/>
            <person name="Wincker P."/>
            <person name="Gaillardin C."/>
            <person name="Dujon B."/>
            <person name="Souciet J.L."/>
        </authorList>
    </citation>
    <scope>NUCLEOTIDE SEQUENCE [LARGE SCALE GENOMIC DNA]</scope>
    <source>
        <strain evidence="10">ATCC MYA-4447 / BCRC 22081 / CBS 7064 / NBRC 10061 / NRRL Y-12695</strain>
    </source>
</reference>
<evidence type="ECO:0000259" key="5">
    <source>
        <dbReference type="PROSITE" id="PS50132"/>
    </source>
</evidence>
<evidence type="ECO:0000256" key="4">
    <source>
        <dbReference type="SAM" id="Phobius"/>
    </source>
</evidence>
<evidence type="ECO:0000259" key="6">
    <source>
        <dbReference type="PROSITE" id="PS50195"/>
    </source>
</evidence>
<evidence type="ECO:0000313" key="9">
    <source>
        <dbReference type="EMBL" id="CCE84416.1"/>
    </source>
</evidence>
<evidence type="ECO:0000259" key="7">
    <source>
        <dbReference type="PROSITE" id="PS51207"/>
    </source>
</evidence>
<dbReference type="EMBL" id="FO082049">
    <property type="protein sequence ID" value="CCE83385.1"/>
    <property type="molecule type" value="Genomic_DNA"/>
</dbReference>
<dbReference type="eggNOG" id="KOG2101">
    <property type="taxonomic scope" value="Eukaryota"/>
</dbReference>
<feature type="transmembrane region" description="Helical" evidence="4">
    <location>
        <begin position="13"/>
        <end position="30"/>
    </location>
</feature>
<name>G8Y736_PICSO</name>
<dbReference type="GO" id="GO:0035091">
    <property type="term" value="F:phosphatidylinositol binding"/>
    <property type="evidence" value="ECO:0007669"/>
    <property type="project" value="InterPro"/>
</dbReference>
<feature type="domain" description="PX" evidence="6">
    <location>
        <begin position="799"/>
        <end position="921"/>
    </location>
</feature>
<dbReference type="OrthoDB" id="120967at2759"/>
<sequence>MTKSSIGHRNNNYSVWLKVLTSFICIGWVLKYVYAYLTFYVLGMGTSICLCLFISIQAIPTSNNYTGSRSNRKKKFNFIHHFQVPSSTHNSETRSAKRTNSLSENEHIFPILEDFINLIINEFIDSWFQQLSTSREFQESIRSELRFVIENVSERLRKIDVPQLLVSTIIPMLNDHFNNFIKAEDAVRLRNFDKLPIDSVEYKIAVARQYDRGKIHPGVTITRSETDDVNEKKYLRKRINEIIPMLLSKKEYSNEISTSLVREILACTILSNLVKVFGSSDSFNLLIDNLLGESLRRRQQVKRLRAALEKHTQQLKYKNSMRLPVSDTTRSMKHKQTSIIDIDKFLDPRKSDKYIHDQLQLIKVHKSLNGLKIFYQDILNRLLSVNRENLDDQASKKFLSKRLNILKEATSEAITTLMKRINTNYSALGKEVKLIDVLNNSELFSYFYEFMNYRKRSKLLVAWQQINSIMAPLEDSVLEEDGESNLLLSLDFFNLQDIKKIYQNNLHDLDLGFNSPELEMIKQYVYESDENKRYDLYLNARKCIFKIQAQIYDEMSTKDFPYFLESDNYSKILLNDAVQIEKNSTILDDKIPERKLELYYPDQDGELDELSPDVIRAVEDAFSEIMNTNETPDESQPKDEKVAIPSSEESYDNRKNLFGDNSSLFGDDKNYIDNAHKAYKLFDDTSDDSGTDGESINLETESYNQNTFDLSTSDSQLFLAGPGDLKLTEEIDRLSVEIDKLLEQRNILGPLIRKSELTNNLGQLKVLKKSEMSLEREINLLELQKQQYMVQENENSLYGKSQVRIQSYISGNENGKEFYLYIVEVQKLSNQTPHVVTAGWIVARRFSQFFKLHEYLKSQYPVVSNIKFPKRVVSVLNFQQKLILEQRKVALEEYLQELIKIPEVCSNKAFRSFLSSENFSIRKNQTFAEYSSSNKNKRNSIEIVASKLYNGISNRLTSVPVNSTGPRQIHDTSQSENFQAMQSELRSYDEAEIQQNESKVVFVKPICDLLISVFRLNSSKSWLRGRALLVILQQIFGTTIERKIRETLDSHINRDQGLKALLMSAKDAIFPNGSFRSSEQRSSYQKSATRHEAKAILEVFMNDTCSKVFGSSNTHFAYTKIFSILQNSYVNEHLILSLLDAMIFAVFPEVSASTGLESTHE</sequence>
<dbReference type="SUPFAM" id="SSF64268">
    <property type="entry name" value="PX domain"/>
    <property type="match status" value="1"/>
</dbReference>
<dbReference type="SUPFAM" id="SSF48097">
    <property type="entry name" value="Regulator of G-protein signaling, RGS"/>
    <property type="match status" value="1"/>
</dbReference>
<dbReference type="CDD" id="cd06876">
    <property type="entry name" value="PX_MDM1p"/>
    <property type="match status" value="1"/>
</dbReference>
<dbReference type="Pfam" id="PF02194">
    <property type="entry name" value="PXA"/>
    <property type="match status" value="1"/>
</dbReference>
<keyword evidence="4" id="KW-0812">Transmembrane</keyword>
<dbReference type="HOGENOM" id="CLU_002131_1_0_1"/>
<dbReference type="SMART" id="SM00312">
    <property type="entry name" value="PX"/>
    <property type="match status" value="1"/>
</dbReference>
<feature type="domain" description="RGS" evidence="5">
    <location>
        <begin position="433"/>
        <end position="573"/>
    </location>
</feature>
<dbReference type="Pfam" id="PF08628">
    <property type="entry name" value="Nexin_C"/>
    <property type="match status" value="1"/>
</dbReference>
<feature type="domain" description="PXA" evidence="7">
    <location>
        <begin position="105"/>
        <end position="295"/>
    </location>
</feature>
<dbReference type="FunCoup" id="G8Y736">
    <property type="interactions" value="64"/>
</dbReference>
<dbReference type="InParanoid" id="G8Y736"/>
<dbReference type="PANTHER" id="PTHR22775">
    <property type="entry name" value="SORTING NEXIN"/>
    <property type="match status" value="1"/>
</dbReference>
<feature type="transmembrane region" description="Helical" evidence="4">
    <location>
        <begin position="37"/>
        <end position="59"/>
    </location>
</feature>
<evidence type="ECO:0000313" key="10">
    <source>
        <dbReference type="Proteomes" id="UP000005222"/>
    </source>
</evidence>
<proteinExistence type="inferred from homology"/>
<dbReference type="InterPro" id="IPR016137">
    <property type="entry name" value="RGS"/>
</dbReference>
<accession>G8Y736</accession>
<dbReference type="OMA" id="GREYALC"/>
<feature type="region of interest" description="Disordered" evidence="3">
    <location>
        <begin position="628"/>
        <end position="655"/>
    </location>
</feature>
<dbReference type="SMART" id="SM00313">
    <property type="entry name" value="PXA"/>
    <property type="match status" value="1"/>
</dbReference>
<dbReference type="Proteomes" id="UP000005222">
    <property type="component" value="Chromosome K"/>
</dbReference>
<evidence type="ECO:0000256" key="3">
    <source>
        <dbReference type="SAM" id="MobiDB-lite"/>
    </source>
</evidence>
<dbReference type="InterPro" id="IPR013937">
    <property type="entry name" value="Sorting_nexin_C"/>
</dbReference>
<dbReference type="Gene3D" id="1.10.167.10">
    <property type="entry name" value="Regulator of G-protein Signalling 4, domain 2"/>
    <property type="match status" value="1"/>
</dbReference>
<keyword evidence="2" id="KW-0175">Coiled coil</keyword>